<evidence type="ECO:0000256" key="5">
    <source>
        <dbReference type="SAM" id="Phobius"/>
    </source>
</evidence>
<evidence type="ECO:0000256" key="4">
    <source>
        <dbReference type="ARBA" id="ARBA00023136"/>
    </source>
</evidence>
<evidence type="ECO:0000313" key="9">
    <source>
        <dbReference type="Proteomes" id="UP001175227"/>
    </source>
</evidence>
<feature type="transmembrane region" description="Helical" evidence="5">
    <location>
        <begin position="104"/>
        <end position="122"/>
    </location>
</feature>
<comment type="caution">
    <text evidence="8">The sequence shown here is derived from an EMBL/GenBank/DDBJ whole genome shotgun (WGS) entry which is preliminary data.</text>
</comment>
<evidence type="ECO:0000259" key="7">
    <source>
        <dbReference type="Pfam" id="PF13886"/>
    </source>
</evidence>
<name>A0AA39UGK5_9AGAR</name>
<dbReference type="Proteomes" id="UP001175227">
    <property type="component" value="Unassembled WGS sequence"/>
</dbReference>
<feature type="transmembrane region" description="Helical" evidence="5">
    <location>
        <begin position="134"/>
        <end position="153"/>
    </location>
</feature>
<feature type="transmembrane region" description="Helical" evidence="5">
    <location>
        <begin position="272"/>
        <end position="292"/>
    </location>
</feature>
<gene>
    <name evidence="8" type="ORF">IW261DRAFT_798319</name>
</gene>
<reference evidence="8" key="1">
    <citation type="submission" date="2023-06" db="EMBL/GenBank/DDBJ databases">
        <authorList>
            <consortium name="Lawrence Berkeley National Laboratory"/>
            <person name="Ahrendt S."/>
            <person name="Sahu N."/>
            <person name="Indic B."/>
            <person name="Wong-Bajracharya J."/>
            <person name="Merenyi Z."/>
            <person name="Ke H.-M."/>
            <person name="Monk M."/>
            <person name="Kocsube S."/>
            <person name="Drula E."/>
            <person name="Lipzen A."/>
            <person name="Balint B."/>
            <person name="Henrissat B."/>
            <person name="Andreopoulos B."/>
            <person name="Martin F.M."/>
            <person name="Harder C.B."/>
            <person name="Rigling D."/>
            <person name="Ford K.L."/>
            <person name="Foster G.D."/>
            <person name="Pangilinan J."/>
            <person name="Papanicolaou A."/>
            <person name="Barry K."/>
            <person name="LaButti K."/>
            <person name="Viragh M."/>
            <person name="Koriabine M."/>
            <person name="Yan M."/>
            <person name="Riley R."/>
            <person name="Champramary S."/>
            <person name="Plett K.L."/>
            <person name="Tsai I.J."/>
            <person name="Slot J."/>
            <person name="Sipos G."/>
            <person name="Plett J."/>
            <person name="Nagy L.G."/>
            <person name="Grigoriev I.V."/>
        </authorList>
    </citation>
    <scope>NUCLEOTIDE SEQUENCE</scope>
    <source>
        <strain evidence="8">ICMP 16352</strain>
    </source>
</reference>
<sequence length="347" mass="37380">MAAAAVRGHNLLQVLLLWLLLCQFSYVHAYVAPAPGRLLPRKAIVSNSSGIVQVVDSSTQDIIAQGEATDGAGARFSPPAMLWIGCCFLIGVPLSFAGIRGWRLTTGAGIGLSAGVLSWAAIINSINNDGVSDIVLTSITLGFIFLGCCLGAFEFARLGGIILIVLNGGLAFGIRIVLLKEGLLGGSSLHTNWAIVIVFPILAGLSMIWKQRPPLLFGCASVGLFLMALGIDLIVNKQDGMSRGLRYLFDRNTAHLADIMTNGYHPKVSTRVIVIASLVATPMFATAQHYVFRKPFNRHKGPPSDAELAVNYPTTFEQKKVSDFFMDMWQRGSAVLEKHHNGSRFSL</sequence>
<proteinExistence type="predicted"/>
<keyword evidence="6" id="KW-0732">Signal</keyword>
<organism evidence="8 9">
    <name type="scientific">Armillaria novae-zelandiae</name>
    <dbReference type="NCBI Taxonomy" id="153914"/>
    <lineage>
        <taxon>Eukaryota</taxon>
        <taxon>Fungi</taxon>
        <taxon>Dikarya</taxon>
        <taxon>Basidiomycota</taxon>
        <taxon>Agaricomycotina</taxon>
        <taxon>Agaricomycetes</taxon>
        <taxon>Agaricomycetidae</taxon>
        <taxon>Agaricales</taxon>
        <taxon>Marasmiineae</taxon>
        <taxon>Physalacriaceae</taxon>
        <taxon>Armillaria</taxon>
    </lineage>
</organism>
<evidence type="ECO:0000256" key="3">
    <source>
        <dbReference type="ARBA" id="ARBA00022989"/>
    </source>
</evidence>
<evidence type="ECO:0000256" key="6">
    <source>
        <dbReference type="SAM" id="SignalP"/>
    </source>
</evidence>
<feature type="transmembrane region" description="Helical" evidence="5">
    <location>
        <begin position="190"/>
        <end position="208"/>
    </location>
</feature>
<dbReference type="EMBL" id="JAUEPR010000004">
    <property type="protein sequence ID" value="KAK0486463.1"/>
    <property type="molecule type" value="Genomic_DNA"/>
</dbReference>
<feature type="transmembrane region" description="Helical" evidence="5">
    <location>
        <begin position="160"/>
        <end position="178"/>
    </location>
</feature>
<evidence type="ECO:0000256" key="2">
    <source>
        <dbReference type="ARBA" id="ARBA00022692"/>
    </source>
</evidence>
<feature type="chain" id="PRO_5041381527" description="TM7S3/TM198-like domain-containing protein" evidence="6">
    <location>
        <begin position="30"/>
        <end position="347"/>
    </location>
</feature>
<keyword evidence="4 5" id="KW-0472">Membrane</keyword>
<protein>
    <recommendedName>
        <fullName evidence="7">TM7S3/TM198-like domain-containing protein</fullName>
    </recommendedName>
</protein>
<dbReference type="GO" id="GO:0016020">
    <property type="term" value="C:membrane"/>
    <property type="evidence" value="ECO:0007669"/>
    <property type="project" value="UniProtKB-SubCell"/>
</dbReference>
<feature type="domain" description="TM7S3/TM198-like" evidence="7">
    <location>
        <begin position="87"/>
        <end position="288"/>
    </location>
</feature>
<dbReference type="AlphaFoldDB" id="A0AA39UGK5"/>
<dbReference type="Pfam" id="PF13886">
    <property type="entry name" value="TM7S3_TM198"/>
    <property type="match status" value="1"/>
</dbReference>
<keyword evidence="9" id="KW-1185">Reference proteome</keyword>
<feature type="transmembrane region" description="Helical" evidence="5">
    <location>
        <begin position="215"/>
        <end position="235"/>
    </location>
</feature>
<dbReference type="InterPro" id="IPR025256">
    <property type="entry name" value="TM7S3/TM198-like_dom"/>
</dbReference>
<keyword evidence="2 5" id="KW-0812">Transmembrane</keyword>
<comment type="subcellular location">
    <subcellularLocation>
        <location evidence="1">Membrane</location>
        <topology evidence="1">Multi-pass membrane protein</topology>
    </subcellularLocation>
</comment>
<feature type="signal peptide" evidence="6">
    <location>
        <begin position="1"/>
        <end position="29"/>
    </location>
</feature>
<evidence type="ECO:0000313" key="8">
    <source>
        <dbReference type="EMBL" id="KAK0486463.1"/>
    </source>
</evidence>
<keyword evidence="3 5" id="KW-1133">Transmembrane helix</keyword>
<feature type="transmembrane region" description="Helical" evidence="5">
    <location>
        <begin position="80"/>
        <end position="97"/>
    </location>
</feature>
<accession>A0AA39UGK5</accession>
<evidence type="ECO:0000256" key="1">
    <source>
        <dbReference type="ARBA" id="ARBA00004141"/>
    </source>
</evidence>